<evidence type="ECO:0000313" key="3">
    <source>
        <dbReference type="Proteomes" id="UP001597199"/>
    </source>
</evidence>
<reference evidence="3" key="1">
    <citation type="journal article" date="2019" name="Int. J. Syst. Evol. Microbiol.">
        <title>The Global Catalogue of Microorganisms (GCM) 10K type strain sequencing project: providing services to taxonomists for standard genome sequencing and annotation.</title>
        <authorList>
            <consortium name="The Broad Institute Genomics Platform"/>
            <consortium name="The Broad Institute Genome Sequencing Center for Infectious Disease"/>
            <person name="Wu L."/>
            <person name="Ma J."/>
        </authorList>
    </citation>
    <scope>NUCLEOTIDE SEQUENCE [LARGE SCALE GENOMIC DNA]</scope>
    <source>
        <strain evidence="3">CCM 9110</strain>
    </source>
</reference>
<feature type="transmembrane region" description="Helical" evidence="1">
    <location>
        <begin position="164"/>
        <end position="185"/>
    </location>
</feature>
<dbReference type="EMBL" id="JBHTOA010000015">
    <property type="protein sequence ID" value="MFD1398013.1"/>
    <property type="molecule type" value="Genomic_DNA"/>
</dbReference>
<dbReference type="RefSeq" id="WP_204118572.1">
    <property type="nucleotide sequence ID" value="NZ_BOLV01000006.1"/>
</dbReference>
<keyword evidence="1" id="KW-0812">Transmembrane</keyword>
<evidence type="ECO:0000313" key="2">
    <source>
        <dbReference type="EMBL" id="MFD1398013.1"/>
    </source>
</evidence>
<feature type="transmembrane region" description="Helical" evidence="1">
    <location>
        <begin position="205"/>
        <end position="223"/>
    </location>
</feature>
<dbReference type="Proteomes" id="UP001597199">
    <property type="component" value="Unassembled WGS sequence"/>
</dbReference>
<organism evidence="2 3">
    <name type="scientific">Lacticaseibacillus suilingensis</name>
    <dbReference type="NCBI Taxonomy" id="2799577"/>
    <lineage>
        <taxon>Bacteria</taxon>
        <taxon>Bacillati</taxon>
        <taxon>Bacillota</taxon>
        <taxon>Bacilli</taxon>
        <taxon>Lactobacillales</taxon>
        <taxon>Lactobacillaceae</taxon>
        <taxon>Lacticaseibacillus</taxon>
    </lineage>
</organism>
<feature type="transmembrane region" description="Helical" evidence="1">
    <location>
        <begin position="89"/>
        <end position="110"/>
    </location>
</feature>
<accession>A0ABW4BD78</accession>
<name>A0ABW4BD78_9LACO</name>
<feature type="transmembrane region" description="Helical" evidence="1">
    <location>
        <begin position="130"/>
        <end position="152"/>
    </location>
</feature>
<gene>
    <name evidence="2" type="ORF">ACFQ41_01670</name>
</gene>
<protein>
    <submittedName>
        <fullName evidence="2">Uncharacterized protein</fullName>
    </submittedName>
</protein>
<evidence type="ECO:0000256" key="1">
    <source>
        <dbReference type="SAM" id="Phobius"/>
    </source>
</evidence>
<comment type="caution">
    <text evidence="2">The sequence shown here is derived from an EMBL/GenBank/DDBJ whole genome shotgun (WGS) entry which is preliminary data.</text>
</comment>
<keyword evidence="1" id="KW-0472">Membrane</keyword>
<keyword evidence="3" id="KW-1185">Reference proteome</keyword>
<feature type="transmembrane region" description="Helical" evidence="1">
    <location>
        <begin position="12"/>
        <end position="36"/>
    </location>
</feature>
<keyword evidence="1" id="KW-1133">Transmembrane helix</keyword>
<proteinExistence type="predicted"/>
<feature type="transmembrane region" description="Helical" evidence="1">
    <location>
        <begin position="42"/>
        <end position="68"/>
    </location>
</feature>
<sequence>MKFKVLLKLQAPVALLMFGAIFGFVTIGAAVIVLLLHPDDPAFWQVMFSMLMGYAVVFGLLGASLITINDGLSFAFQYGAARQTLLKSTLATFALVGCLALALVSVAEALSQPVVGFAWTLLPGLNPGPLQLGLLWLLVMAVCSLEGWLFLVTLRLRPARRFKVVMSGLAVVVIVIVALIAAVMLSKPVAMVLHQVGQCLWGTPWHLARLLGLVAAVGIWGLWRSLRTSEVVAR</sequence>